<dbReference type="AlphaFoldDB" id="A0A9P8CEI8"/>
<proteinExistence type="predicted"/>
<dbReference type="EMBL" id="MU253948">
    <property type="protein sequence ID" value="KAG9243822.1"/>
    <property type="molecule type" value="Genomic_DNA"/>
</dbReference>
<reference evidence="1" key="1">
    <citation type="journal article" date="2021" name="IMA Fungus">
        <title>Genomic characterization of three marine fungi, including Emericellopsis atlantica sp. nov. with signatures of a generalist lifestyle and marine biomass degradation.</title>
        <authorList>
            <person name="Hagestad O.C."/>
            <person name="Hou L."/>
            <person name="Andersen J.H."/>
            <person name="Hansen E.H."/>
            <person name="Altermark B."/>
            <person name="Li C."/>
            <person name="Kuhnert E."/>
            <person name="Cox R.J."/>
            <person name="Crous P.W."/>
            <person name="Spatafora J.W."/>
            <person name="Lail K."/>
            <person name="Amirebrahimi M."/>
            <person name="Lipzen A."/>
            <person name="Pangilinan J."/>
            <person name="Andreopoulos W."/>
            <person name="Hayes R.D."/>
            <person name="Ng V."/>
            <person name="Grigoriev I.V."/>
            <person name="Jackson S.A."/>
            <person name="Sutton T.D.S."/>
            <person name="Dobson A.D.W."/>
            <person name="Rama T."/>
        </authorList>
    </citation>
    <scope>NUCLEOTIDE SEQUENCE</scope>
    <source>
        <strain evidence="1">TRa3180A</strain>
    </source>
</reference>
<gene>
    <name evidence="1" type="ORF">BJ878DRAFT_102705</name>
</gene>
<organism evidence="1 2">
    <name type="scientific">Calycina marina</name>
    <dbReference type="NCBI Taxonomy" id="1763456"/>
    <lineage>
        <taxon>Eukaryota</taxon>
        <taxon>Fungi</taxon>
        <taxon>Dikarya</taxon>
        <taxon>Ascomycota</taxon>
        <taxon>Pezizomycotina</taxon>
        <taxon>Leotiomycetes</taxon>
        <taxon>Helotiales</taxon>
        <taxon>Pezizellaceae</taxon>
        <taxon>Calycina</taxon>
    </lineage>
</organism>
<name>A0A9P8CEI8_9HELO</name>
<keyword evidence="2" id="KW-1185">Reference proteome</keyword>
<evidence type="ECO:0000313" key="1">
    <source>
        <dbReference type="EMBL" id="KAG9243822.1"/>
    </source>
</evidence>
<dbReference type="Proteomes" id="UP000887226">
    <property type="component" value="Unassembled WGS sequence"/>
</dbReference>
<evidence type="ECO:0000313" key="2">
    <source>
        <dbReference type="Proteomes" id="UP000887226"/>
    </source>
</evidence>
<protein>
    <submittedName>
        <fullName evidence="1">Uncharacterized protein</fullName>
    </submittedName>
</protein>
<sequence>MHGPVTPKSVNRALRKQINHLHGKEATTTRKSRFFDKLARAGGSMSLRAISKNHSISESCGRKWKEQWLKMDSIAKRKTRLKFAILGRKSKVTKSVCKMLCAQPRNSVRKQPYNTQITFYKIAVGLRQLQRKLKEYAKGVTAKSL</sequence>
<accession>A0A9P8CEI8</accession>
<comment type="caution">
    <text evidence="1">The sequence shown here is derived from an EMBL/GenBank/DDBJ whole genome shotgun (WGS) entry which is preliminary data.</text>
</comment>
<dbReference type="OrthoDB" id="3558968at2759"/>